<protein>
    <submittedName>
        <fullName evidence="2">GNAT family N-acetyltransferase</fullName>
    </submittedName>
</protein>
<reference evidence="2" key="1">
    <citation type="submission" date="2020-01" db="EMBL/GenBank/DDBJ databases">
        <title>Insect and environment-associated Actinomycetes.</title>
        <authorList>
            <person name="Currrie C."/>
            <person name="Chevrette M."/>
            <person name="Carlson C."/>
            <person name="Stubbendieck R."/>
            <person name="Wendt-Pienkowski E."/>
        </authorList>
    </citation>
    <scope>NUCLEOTIDE SEQUENCE</scope>
    <source>
        <strain evidence="2">SID12501</strain>
    </source>
</reference>
<dbReference type="PANTHER" id="PTHR43792">
    <property type="entry name" value="GNAT FAMILY, PUTATIVE (AFU_ORTHOLOGUE AFUA_3G00765)-RELATED-RELATED"/>
    <property type="match status" value="1"/>
</dbReference>
<accession>A0A6B3BTN5</accession>
<evidence type="ECO:0000259" key="1">
    <source>
        <dbReference type="PROSITE" id="PS51186"/>
    </source>
</evidence>
<dbReference type="PROSITE" id="PS51186">
    <property type="entry name" value="GNAT"/>
    <property type="match status" value="1"/>
</dbReference>
<dbReference type="Gene3D" id="3.40.630.30">
    <property type="match status" value="1"/>
</dbReference>
<dbReference type="RefSeq" id="WP_164315858.1">
    <property type="nucleotide sequence ID" value="NZ_JAAGLU010000014.1"/>
</dbReference>
<dbReference type="SUPFAM" id="SSF55729">
    <property type="entry name" value="Acyl-CoA N-acyltransferases (Nat)"/>
    <property type="match status" value="1"/>
</dbReference>
<keyword evidence="2" id="KW-0808">Transferase</keyword>
<comment type="caution">
    <text evidence="2">The sequence shown here is derived from an EMBL/GenBank/DDBJ whole genome shotgun (WGS) entry which is preliminary data.</text>
</comment>
<sequence>MTAEPSATQAGQHGHWPLFGLVVRTRRLELRVPTDTDYEAVCDVAADGIHDPGTTPFAVDWTDAPPHLLRRNAFQFLWGTRASWSKDAWHLEFAVYHQGRPIGMKGLWATDFGALGEFSTGSWLGREFQGQGFGKEMRAAVLHFAFAGLGARWATSQVFEDNPASIAVNRYHGYQEDGFELRLRRDSPVRWLRHRLAADTWLNGPRDGGIGIEGLDTCREMFAPSPRPAPAPAPA</sequence>
<organism evidence="2">
    <name type="scientific">Streptomyces sp. SID12501</name>
    <dbReference type="NCBI Taxonomy" id="2706042"/>
    <lineage>
        <taxon>Bacteria</taxon>
        <taxon>Bacillati</taxon>
        <taxon>Actinomycetota</taxon>
        <taxon>Actinomycetes</taxon>
        <taxon>Kitasatosporales</taxon>
        <taxon>Streptomycetaceae</taxon>
        <taxon>Streptomyces</taxon>
    </lineage>
</organism>
<dbReference type="EMBL" id="JAAGLU010000014">
    <property type="protein sequence ID" value="NEC87725.1"/>
    <property type="molecule type" value="Genomic_DNA"/>
</dbReference>
<dbReference type="Pfam" id="PF13302">
    <property type="entry name" value="Acetyltransf_3"/>
    <property type="match status" value="1"/>
</dbReference>
<dbReference type="AlphaFoldDB" id="A0A6B3BTN5"/>
<name>A0A6B3BTN5_9ACTN</name>
<feature type="domain" description="N-acetyltransferase" evidence="1">
    <location>
        <begin position="28"/>
        <end position="197"/>
    </location>
</feature>
<gene>
    <name evidence="2" type="ORF">G3I71_18230</name>
</gene>
<dbReference type="InterPro" id="IPR051531">
    <property type="entry name" value="N-acetyltransferase"/>
</dbReference>
<dbReference type="InterPro" id="IPR000182">
    <property type="entry name" value="GNAT_dom"/>
</dbReference>
<proteinExistence type="predicted"/>
<dbReference type="GO" id="GO:0016747">
    <property type="term" value="F:acyltransferase activity, transferring groups other than amino-acyl groups"/>
    <property type="evidence" value="ECO:0007669"/>
    <property type="project" value="InterPro"/>
</dbReference>
<dbReference type="InterPro" id="IPR016181">
    <property type="entry name" value="Acyl_CoA_acyltransferase"/>
</dbReference>
<evidence type="ECO:0000313" key="2">
    <source>
        <dbReference type="EMBL" id="NEC87725.1"/>
    </source>
</evidence>